<dbReference type="OrthoDB" id="6619788at2759"/>
<proteinExistence type="predicted"/>
<dbReference type="InterPro" id="IPR050687">
    <property type="entry name" value="Dynein_IC"/>
</dbReference>
<dbReference type="Gene3D" id="2.130.10.10">
    <property type="entry name" value="YVTN repeat-like/Quinoprotein amine dehydrogenase"/>
    <property type="match status" value="1"/>
</dbReference>
<dbReference type="GO" id="GO:0045503">
    <property type="term" value="F:dynein light chain binding"/>
    <property type="evidence" value="ECO:0007669"/>
    <property type="project" value="TreeGrafter"/>
</dbReference>
<keyword evidence="3" id="KW-0677">Repeat</keyword>
<dbReference type="GO" id="GO:0060294">
    <property type="term" value="P:cilium movement involved in cell motility"/>
    <property type="evidence" value="ECO:0007669"/>
    <property type="project" value="TreeGrafter"/>
</dbReference>
<keyword evidence="5" id="KW-1185">Reference proteome</keyword>
<gene>
    <name evidence="4" type="ORF">A6R68_21511</name>
</gene>
<evidence type="ECO:0000256" key="1">
    <source>
        <dbReference type="ARBA" id="ARBA00022490"/>
    </source>
</evidence>
<organism evidence="4 5">
    <name type="scientific">Neotoma lepida</name>
    <name type="common">Desert woodrat</name>
    <dbReference type="NCBI Taxonomy" id="56216"/>
    <lineage>
        <taxon>Eukaryota</taxon>
        <taxon>Metazoa</taxon>
        <taxon>Chordata</taxon>
        <taxon>Craniata</taxon>
        <taxon>Vertebrata</taxon>
        <taxon>Euteleostomi</taxon>
        <taxon>Mammalia</taxon>
        <taxon>Eutheria</taxon>
        <taxon>Euarchontoglires</taxon>
        <taxon>Glires</taxon>
        <taxon>Rodentia</taxon>
        <taxon>Myomorpha</taxon>
        <taxon>Muroidea</taxon>
        <taxon>Cricetidae</taxon>
        <taxon>Neotominae</taxon>
        <taxon>Neotoma</taxon>
    </lineage>
</organism>
<dbReference type="STRING" id="56216.A0A1A6HQL6"/>
<dbReference type="PANTHER" id="PTHR12442:SF5">
    <property type="entry name" value="DYNEIN AXONEMAL INTERMEDIATE CHAIN 3"/>
    <property type="match status" value="1"/>
</dbReference>
<dbReference type="SUPFAM" id="SSF50978">
    <property type="entry name" value="WD40 repeat-like"/>
    <property type="match status" value="1"/>
</dbReference>
<evidence type="ECO:0008006" key="6">
    <source>
        <dbReference type="Google" id="ProtNLM"/>
    </source>
</evidence>
<dbReference type="Proteomes" id="UP000092124">
    <property type="component" value="Unassembled WGS sequence"/>
</dbReference>
<dbReference type="EMBL" id="LZPO01017404">
    <property type="protein sequence ID" value="OBS80290.1"/>
    <property type="molecule type" value="Genomic_DNA"/>
</dbReference>
<keyword evidence="2" id="KW-0853">WD repeat</keyword>
<accession>A0A1A6HQL6</accession>
<evidence type="ECO:0000256" key="3">
    <source>
        <dbReference type="ARBA" id="ARBA00022737"/>
    </source>
</evidence>
<evidence type="ECO:0000256" key="2">
    <source>
        <dbReference type="ARBA" id="ARBA00022574"/>
    </source>
</evidence>
<dbReference type="AlphaFoldDB" id="A0A1A6HQL6"/>
<dbReference type="GO" id="GO:0036159">
    <property type="term" value="P:inner dynein arm assembly"/>
    <property type="evidence" value="ECO:0007669"/>
    <property type="project" value="TreeGrafter"/>
</dbReference>
<comment type="caution">
    <text evidence="4">The sequence shown here is derived from an EMBL/GenBank/DDBJ whole genome shotgun (WGS) entry which is preliminary data.</text>
</comment>
<sequence length="318" mass="35883">MLESPDDIFCFEFCPSDPNIIAGGCINGQIVLWDITSHADRIENIKAGSSRSKKATLKINRMGSVFENRSGINCQLVTCSADCCGSETVLIVCTPSLCGSGTVLIVCTPSLCTSSIHVLLKEKVLSQVKALKTAEINPYQNLEAGIANILKPIDDFCTKFFVGTEEGEVIYTDWKMERDSETGRLIPKKPVSLYTVHDGSVHTIQRSPFYNDIILTIGGWNVAIWKEEVMVSSVNYYFEREVRHLEYVQQRKLIREQEKNEIAMELVKKKSKVYAKTKEQMEAELKLEYESYLELEQSILFKLGLTKVSEKVSYMDMA</sequence>
<dbReference type="PANTHER" id="PTHR12442">
    <property type="entry name" value="DYNEIN INTERMEDIATE CHAIN"/>
    <property type="match status" value="1"/>
</dbReference>
<dbReference type="InterPro" id="IPR015943">
    <property type="entry name" value="WD40/YVTN_repeat-like_dom_sf"/>
</dbReference>
<dbReference type="GO" id="GO:0036156">
    <property type="term" value="C:inner dynein arm"/>
    <property type="evidence" value="ECO:0007669"/>
    <property type="project" value="TreeGrafter"/>
</dbReference>
<reference evidence="4 5" key="1">
    <citation type="submission" date="2016-06" db="EMBL/GenBank/DDBJ databases">
        <title>The Draft Genome Sequence and Annotation of the Desert Woodrat Neotoma lepida.</title>
        <authorList>
            <person name="Campbell M."/>
            <person name="Oakeson K.F."/>
            <person name="Yandell M."/>
            <person name="Halpert J.R."/>
            <person name="Dearing D."/>
        </authorList>
    </citation>
    <scope>NUCLEOTIDE SEQUENCE [LARGE SCALE GENOMIC DNA]</scope>
    <source>
        <strain evidence="4">417</strain>
        <tissue evidence="4">Liver</tissue>
    </source>
</reference>
<dbReference type="InterPro" id="IPR036322">
    <property type="entry name" value="WD40_repeat_dom_sf"/>
</dbReference>
<evidence type="ECO:0000313" key="4">
    <source>
        <dbReference type="EMBL" id="OBS80290.1"/>
    </source>
</evidence>
<protein>
    <recommendedName>
        <fullName evidence="6">WD repeat-containing protein 63</fullName>
    </recommendedName>
</protein>
<dbReference type="GO" id="GO:0045504">
    <property type="term" value="F:dynein heavy chain binding"/>
    <property type="evidence" value="ECO:0007669"/>
    <property type="project" value="TreeGrafter"/>
</dbReference>
<keyword evidence="1" id="KW-0963">Cytoplasm</keyword>
<evidence type="ECO:0000313" key="5">
    <source>
        <dbReference type="Proteomes" id="UP000092124"/>
    </source>
</evidence>
<name>A0A1A6HQL6_NEOLE</name>